<protein>
    <submittedName>
        <fullName evidence="2">Uncharacterized protein</fullName>
    </submittedName>
</protein>
<gene>
    <name evidence="2" type="ORF">NDU88_000125</name>
</gene>
<reference evidence="2" key="1">
    <citation type="journal article" date="2022" name="bioRxiv">
        <title>Sequencing and chromosome-scale assembly of the giantPleurodeles waltlgenome.</title>
        <authorList>
            <person name="Brown T."/>
            <person name="Elewa A."/>
            <person name="Iarovenko S."/>
            <person name="Subramanian E."/>
            <person name="Araus A.J."/>
            <person name="Petzold A."/>
            <person name="Susuki M."/>
            <person name="Suzuki K.-i.T."/>
            <person name="Hayashi T."/>
            <person name="Toyoda A."/>
            <person name="Oliveira C."/>
            <person name="Osipova E."/>
            <person name="Leigh N.D."/>
            <person name="Simon A."/>
            <person name="Yun M.H."/>
        </authorList>
    </citation>
    <scope>NUCLEOTIDE SEQUENCE</scope>
    <source>
        <strain evidence="2">20211129_DDA</strain>
        <tissue evidence="2">Liver</tissue>
    </source>
</reference>
<evidence type="ECO:0000313" key="3">
    <source>
        <dbReference type="Proteomes" id="UP001066276"/>
    </source>
</evidence>
<comment type="caution">
    <text evidence="2">The sequence shown here is derived from an EMBL/GenBank/DDBJ whole genome shotgun (WGS) entry which is preliminary data.</text>
</comment>
<name>A0AAV7VVL7_PLEWA</name>
<evidence type="ECO:0000256" key="1">
    <source>
        <dbReference type="SAM" id="MobiDB-lite"/>
    </source>
</evidence>
<accession>A0AAV7VVL7</accession>
<organism evidence="2 3">
    <name type="scientific">Pleurodeles waltl</name>
    <name type="common">Iberian ribbed newt</name>
    <dbReference type="NCBI Taxonomy" id="8319"/>
    <lineage>
        <taxon>Eukaryota</taxon>
        <taxon>Metazoa</taxon>
        <taxon>Chordata</taxon>
        <taxon>Craniata</taxon>
        <taxon>Vertebrata</taxon>
        <taxon>Euteleostomi</taxon>
        <taxon>Amphibia</taxon>
        <taxon>Batrachia</taxon>
        <taxon>Caudata</taxon>
        <taxon>Salamandroidea</taxon>
        <taxon>Salamandridae</taxon>
        <taxon>Pleurodelinae</taxon>
        <taxon>Pleurodeles</taxon>
    </lineage>
</organism>
<proteinExistence type="predicted"/>
<dbReference type="AlphaFoldDB" id="A0AAV7VVL7"/>
<dbReference type="Proteomes" id="UP001066276">
    <property type="component" value="Chromosome 1_2"/>
</dbReference>
<keyword evidence="3" id="KW-1185">Reference proteome</keyword>
<feature type="region of interest" description="Disordered" evidence="1">
    <location>
        <begin position="8"/>
        <end position="33"/>
    </location>
</feature>
<sequence length="311" mass="32816">MDGILGLLCPQGPQQGQPVEPAAPAQRPRRPVVAPRTAFPKVKKRGRGQETCSDKGQKTWVIPEMVPGGSTGRGEGQGSSVIVAAVQNCTSCMAIGVTTAGGAGQSELVTNLASVLPWLSKVGVLSAPLMVGALEGIAEIDHLERARRLVAHLDDVVGQGMQWQTGMESAPVGAAGGSVLAIQVEQGSVLAGTSHTGSVLQAVLAAVGSLPFPKESTRAGTLARLLSIGLGDVCSQHNHLGRHLWANVKEKIWKVSQVAVCELTVDRPEWDESKQCKECSHSKECGHWCYKKKVEETLLNGVKGFKISRQS</sequence>
<dbReference type="EMBL" id="JANPWB010000002">
    <property type="protein sequence ID" value="KAJ1204685.1"/>
    <property type="molecule type" value="Genomic_DNA"/>
</dbReference>
<evidence type="ECO:0000313" key="2">
    <source>
        <dbReference type="EMBL" id="KAJ1204685.1"/>
    </source>
</evidence>